<dbReference type="PANTHER" id="PTHR10642:SF26">
    <property type="entry name" value="RIBONUCLEASE H1"/>
    <property type="match status" value="1"/>
</dbReference>
<comment type="subunit">
    <text evidence="4">Monomer.</text>
</comment>
<dbReference type="InterPro" id="IPR036397">
    <property type="entry name" value="RNaseH_sf"/>
</dbReference>
<dbReference type="GO" id="GO:0004523">
    <property type="term" value="F:RNA-DNA hybrid ribonuclease activity"/>
    <property type="evidence" value="ECO:0007669"/>
    <property type="project" value="UniProtKB-EC"/>
</dbReference>
<comment type="cofactor">
    <cofactor evidence="2">
        <name>Mg(2+)</name>
        <dbReference type="ChEBI" id="CHEBI:18420"/>
    </cofactor>
</comment>
<evidence type="ECO:0000313" key="13">
    <source>
        <dbReference type="Proteomes" id="UP000310639"/>
    </source>
</evidence>
<dbReference type="InterPro" id="IPR012337">
    <property type="entry name" value="RNaseH-like_sf"/>
</dbReference>
<dbReference type="PROSITE" id="PS50879">
    <property type="entry name" value="RNASE_H_1"/>
    <property type="match status" value="1"/>
</dbReference>
<comment type="similarity">
    <text evidence="3">Belongs to the RNase H family.</text>
</comment>
<evidence type="ECO:0000256" key="7">
    <source>
        <dbReference type="ARBA" id="ARBA00022723"/>
    </source>
</evidence>
<dbReference type="Pfam" id="PF00075">
    <property type="entry name" value="RNase_H"/>
    <property type="match status" value="1"/>
</dbReference>
<keyword evidence="13" id="KW-1185">Reference proteome</keyword>
<evidence type="ECO:0000256" key="2">
    <source>
        <dbReference type="ARBA" id="ARBA00001946"/>
    </source>
</evidence>
<evidence type="ECO:0000256" key="4">
    <source>
        <dbReference type="ARBA" id="ARBA00011245"/>
    </source>
</evidence>
<name>A0A4P9A2S9_9BACT</name>
<evidence type="ECO:0000259" key="11">
    <source>
        <dbReference type="PROSITE" id="PS50879"/>
    </source>
</evidence>
<dbReference type="PANTHER" id="PTHR10642">
    <property type="entry name" value="RIBONUCLEASE H1"/>
    <property type="match status" value="1"/>
</dbReference>
<keyword evidence="6" id="KW-0540">Nuclease</keyword>
<keyword evidence="9" id="KW-0378">Hydrolase</keyword>
<sequence length="141" mass="15890">MTIYYTDGSASPNPGPGGFAVIRDLEPWILGSEDGETTNIRMEGKALIAALQDADEAPCVIYTDSEFWINVVTKWAPGWQQRGWTKKGGEIKNLDIVRELYELYSNSQAELRWVRGHEGDEGNELADEWANRAREGERLTK</sequence>
<dbReference type="RefSeq" id="WP_138078688.1">
    <property type="nucleotide sequence ID" value="NZ_CP040004.1"/>
</dbReference>
<comment type="catalytic activity">
    <reaction evidence="1">
        <text>Endonucleolytic cleavage to 5'-phosphomonoester.</text>
        <dbReference type="EC" id="3.1.26.4"/>
    </reaction>
</comment>
<dbReference type="OrthoDB" id="7845843at2"/>
<dbReference type="Proteomes" id="UP000310639">
    <property type="component" value="Chromosome"/>
</dbReference>
<dbReference type="InterPro" id="IPR022892">
    <property type="entry name" value="RNaseHI"/>
</dbReference>
<feature type="domain" description="RNase H type-1" evidence="11">
    <location>
        <begin position="1"/>
        <end position="135"/>
    </location>
</feature>
<organism evidence="12 13">
    <name type="scientific">Candidatus Nanosynbacter featherlites</name>
    <dbReference type="NCBI Taxonomy" id="2572088"/>
    <lineage>
        <taxon>Bacteria</taxon>
        <taxon>Candidatus Saccharimonadota</taxon>
        <taxon>Candidatus Saccharimonadia</taxon>
        <taxon>Candidatus Nanosynbacterales</taxon>
        <taxon>Candidatus Nanosynbacteraceae</taxon>
        <taxon>Candidatus Nanosynbacter</taxon>
    </lineage>
</organism>
<evidence type="ECO:0000256" key="3">
    <source>
        <dbReference type="ARBA" id="ARBA00005300"/>
    </source>
</evidence>
<dbReference type="KEGG" id="nft:FBF37_01160"/>
<evidence type="ECO:0000313" key="12">
    <source>
        <dbReference type="EMBL" id="QCT42082.1"/>
    </source>
</evidence>
<accession>A0A4P9A2S9</accession>
<keyword evidence="8" id="KW-0255">Endonuclease</keyword>
<dbReference type="EC" id="3.1.26.4" evidence="5"/>
<evidence type="ECO:0000256" key="6">
    <source>
        <dbReference type="ARBA" id="ARBA00022722"/>
    </source>
</evidence>
<evidence type="ECO:0000256" key="10">
    <source>
        <dbReference type="ARBA" id="ARBA00022842"/>
    </source>
</evidence>
<proteinExistence type="inferred from homology"/>
<protein>
    <recommendedName>
        <fullName evidence="5">ribonuclease H</fullName>
        <ecNumber evidence="5">3.1.26.4</ecNumber>
    </recommendedName>
</protein>
<dbReference type="GO" id="GO:0043137">
    <property type="term" value="P:DNA replication, removal of RNA primer"/>
    <property type="evidence" value="ECO:0007669"/>
    <property type="project" value="TreeGrafter"/>
</dbReference>
<dbReference type="Gene3D" id="3.30.420.10">
    <property type="entry name" value="Ribonuclease H-like superfamily/Ribonuclease H"/>
    <property type="match status" value="1"/>
</dbReference>
<dbReference type="EMBL" id="CP040004">
    <property type="protein sequence ID" value="QCT42082.1"/>
    <property type="molecule type" value="Genomic_DNA"/>
</dbReference>
<dbReference type="GO" id="GO:0046872">
    <property type="term" value="F:metal ion binding"/>
    <property type="evidence" value="ECO:0007669"/>
    <property type="project" value="UniProtKB-KW"/>
</dbReference>
<keyword evidence="7" id="KW-0479">Metal-binding</keyword>
<evidence type="ECO:0000256" key="1">
    <source>
        <dbReference type="ARBA" id="ARBA00000077"/>
    </source>
</evidence>
<keyword evidence="10" id="KW-0460">Magnesium</keyword>
<gene>
    <name evidence="12" type="ORF">FBF37_01160</name>
</gene>
<evidence type="ECO:0000256" key="5">
    <source>
        <dbReference type="ARBA" id="ARBA00012180"/>
    </source>
</evidence>
<dbReference type="InterPro" id="IPR050092">
    <property type="entry name" value="RNase_H"/>
</dbReference>
<dbReference type="CDD" id="cd09278">
    <property type="entry name" value="RNase_HI_prokaryote_like"/>
    <property type="match status" value="1"/>
</dbReference>
<dbReference type="GO" id="GO:0003676">
    <property type="term" value="F:nucleic acid binding"/>
    <property type="evidence" value="ECO:0007669"/>
    <property type="project" value="InterPro"/>
</dbReference>
<dbReference type="AlphaFoldDB" id="A0A4P9A2S9"/>
<dbReference type="InterPro" id="IPR002156">
    <property type="entry name" value="RNaseH_domain"/>
</dbReference>
<evidence type="ECO:0000256" key="8">
    <source>
        <dbReference type="ARBA" id="ARBA00022759"/>
    </source>
</evidence>
<reference evidence="12 13" key="1">
    <citation type="submission" date="2019-04" db="EMBL/GenBank/DDBJ databases">
        <title>Saccharibacteria TM7 genomes.</title>
        <authorList>
            <person name="Bor B."/>
            <person name="He X."/>
            <person name="Chen T."/>
            <person name="Dewhirst F.E."/>
        </authorList>
    </citation>
    <scope>NUCLEOTIDE SEQUENCE [LARGE SCALE GENOMIC DNA]</scope>
    <source>
        <strain evidence="12 13">BB001</strain>
    </source>
</reference>
<dbReference type="SUPFAM" id="SSF53098">
    <property type="entry name" value="Ribonuclease H-like"/>
    <property type="match status" value="1"/>
</dbReference>
<evidence type="ECO:0000256" key="9">
    <source>
        <dbReference type="ARBA" id="ARBA00022801"/>
    </source>
</evidence>